<dbReference type="SMART" id="SM00028">
    <property type="entry name" value="TPR"/>
    <property type="match status" value="3"/>
</dbReference>
<evidence type="ECO:0000313" key="3">
    <source>
        <dbReference type="Proteomes" id="UP000055590"/>
    </source>
</evidence>
<dbReference type="AlphaFoldDB" id="A0A0K1PC06"/>
<dbReference type="InterPro" id="IPR019734">
    <property type="entry name" value="TPR_rpt"/>
</dbReference>
<organism evidence="2 3">
    <name type="scientific">Vulgatibacter incomptus</name>
    <dbReference type="NCBI Taxonomy" id="1391653"/>
    <lineage>
        <taxon>Bacteria</taxon>
        <taxon>Pseudomonadati</taxon>
        <taxon>Myxococcota</taxon>
        <taxon>Myxococcia</taxon>
        <taxon>Myxococcales</taxon>
        <taxon>Cystobacterineae</taxon>
        <taxon>Vulgatibacteraceae</taxon>
        <taxon>Vulgatibacter</taxon>
    </lineage>
</organism>
<protein>
    <submittedName>
        <fullName evidence="2">Uncharacterized protein</fullName>
    </submittedName>
</protein>
<proteinExistence type="predicted"/>
<dbReference type="InterPro" id="IPR011990">
    <property type="entry name" value="TPR-like_helical_dom_sf"/>
</dbReference>
<dbReference type="STRING" id="1391653.AKJ08_1328"/>
<sequence length="334" mass="37299">MAKEARLDVRWRGMEVELVARAVLARKWKKVQEESKASDPYLNTLVEVYDARLLAEYGVAYLSKPGWFVSPEWLADLDLERFGSWAATNLAGHEPQTHAYLHRNYESPFGPPPGAWIPEQEAATDETCRKSAEEFFEGVSRWKSESAELPAPVVAARSQKEFATLLERLSKNPAVRARGLIWAHPSVATLHFRAGFCAVSLGEYERALEPLQTAIELSPFTSHYYGELAQALIHLERKPEALKRLAEGIEISDDPCELAYLLRTRGFIQVENGELALARVSYRQSLELAPGNANALRELALIEDMLSRSGLPSNTSDVAPLPLPRLPVGLNKCH</sequence>
<evidence type="ECO:0000256" key="1">
    <source>
        <dbReference type="PROSITE-ProRule" id="PRU00339"/>
    </source>
</evidence>
<keyword evidence="3" id="KW-1185">Reference proteome</keyword>
<keyword evidence="1" id="KW-0802">TPR repeat</keyword>
<dbReference type="Gene3D" id="1.25.40.10">
    <property type="entry name" value="Tetratricopeptide repeat domain"/>
    <property type="match status" value="1"/>
</dbReference>
<evidence type="ECO:0000313" key="2">
    <source>
        <dbReference type="EMBL" id="AKU90941.1"/>
    </source>
</evidence>
<gene>
    <name evidence="2" type="ORF">AKJ08_1328</name>
</gene>
<dbReference type="SUPFAM" id="SSF48452">
    <property type="entry name" value="TPR-like"/>
    <property type="match status" value="1"/>
</dbReference>
<dbReference type="EMBL" id="CP012332">
    <property type="protein sequence ID" value="AKU90941.1"/>
    <property type="molecule type" value="Genomic_DNA"/>
</dbReference>
<accession>A0A0K1PC06</accession>
<dbReference type="KEGG" id="vin:AKJ08_1328"/>
<dbReference type="PROSITE" id="PS50005">
    <property type="entry name" value="TPR"/>
    <property type="match status" value="1"/>
</dbReference>
<feature type="repeat" description="TPR" evidence="1">
    <location>
        <begin position="188"/>
        <end position="221"/>
    </location>
</feature>
<name>A0A0K1PC06_9BACT</name>
<dbReference type="Proteomes" id="UP000055590">
    <property type="component" value="Chromosome"/>
</dbReference>
<reference evidence="2 3" key="1">
    <citation type="submission" date="2015-08" db="EMBL/GenBank/DDBJ databases">
        <authorList>
            <person name="Babu N.S."/>
            <person name="Beckwith C.J."/>
            <person name="Beseler K.G."/>
            <person name="Brison A."/>
            <person name="Carone J.V."/>
            <person name="Caskin T.P."/>
            <person name="Diamond M."/>
            <person name="Durham M.E."/>
            <person name="Foxe J.M."/>
            <person name="Go M."/>
            <person name="Henderson B.A."/>
            <person name="Jones I.B."/>
            <person name="McGettigan J.A."/>
            <person name="Micheletti S.J."/>
            <person name="Nasrallah M.E."/>
            <person name="Ortiz D."/>
            <person name="Piller C.R."/>
            <person name="Privatt S.R."/>
            <person name="Schneider S.L."/>
            <person name="Sharp S."/>
            <person name="Smith T.C."/>
            <person name="Stanton J.D."/>
            <person name="Ullery H.E."/>
            <person name="Wilson R.J."/>
            <person name="Serrano M.G."/>
            <person name="Buck G."/>
            <person name="Lee V."/>
            <person name="Wang Y."/>
            <person name="Carvalho R."/>
            <person name="Voegtly L."/>
            <person name="Shi R."/>
            <person name="Duckworth R."/>
            <person name="Johnson A."/>
            <person name="Loviza R."/>
            <person name="Walstead R."/>
            <person name="Shah Z."/>
            <person name="Kiflezghi M."/>
            <person name="Wade K."/>
            <person name="Ball S.L."/>
            <person name="Bradley K.W."/>
            <person name="Asai D.J."/>
            <person name="Bowman C.A."/>
            <person name="Russell D.A."/>
            <person name="Pope W.H."/>
            <person name="Jacobs-Sera D."/>
            <person name="Hendrix R.W."/>
            <person name="Hatfull G.F."/>
        </authorList>
    </citation>
    <scope>NUCLEOTIDE SEQUENCE [LARGE SCALE GENOMIC DNA]</scope>
    <source>
        <strain evidence="2 3">DSM 27710</strain>
    </source>
</reference>